<comment type="caution">
    <text evidence="1">The sequence shown here is derived from an EMBL/GenBank/DDBJ whole genome shotgun (WGS) entry which is preliminary data.</text>
</comment>
<evidence type="ECO:0000313" key="2">
    <source>
        <dbReference type="Proteomes" id="UP001055879"/>
    </source>
</evidence>
<dbReference type="Proteomes" id="UP001055879">
    <property type="component" value="Linkage Group LG03"/>
</dbReference>
<sequence length="384" mass="42323">MFKRSLLQRKKKKKDPILYIISNLPPSNLSFSSLFPLEESIDQTQTSFYISSISFRPPTAMATTTSHRPPPKLLDLEITIVSAKHLKNVNWRNGDLSPYAIFWLDPDRRLATKSDDSNSTKPVWNERFLIPLPSAPAAAVLTLEIFHSKPSDTSKPLVGTLRVPIDDLPNPEDSTVIRTFDLRRPSGRPCGKIRLKLALRERPLPDYQVTPQPAYYYTTAPPPSYGRYPPSQPPYNTSLPPPPPPPAVAPPAPSPPPPHPYHYGSYTDPYSGYYQAGYYSQPPPPQTPRPFTDRQSSYGGGSGSGGPSAPVDYAQYEQKQRPGKVASGPGLGTGLAVGAVAGGLAGLAIDEGTRYEEEKIADRVESDLNARELDDYSDYRRVGY</sequence>
<protein>
    <submittedName>
        <fullName evidence="1">Uncharacterized protein</fullName>
    </submittedName>
</protein>
<keyword evidence="2" id="KW-1185">Reference proteome</keyword>
<reference evidence="1 2" key="2">
    <citation type="journal article" date="2022" name="Mol. Ecol. Resour.">
        <title>The genomes of chicory, endive, great burdock and yacon provide insights into Asteraceae paleo-polyploidization history and plant inulin production.</title>
        <authorList>
            <person name="Fan W."/>
            <person name="Wang S."/>
            <person name="Wang H."/>
            <person name="Wang A."/>
            <person name="Jiang F."/>
            <person name="Liu H."/>
            <person name="Zhao H."/>
            <person name="Xu D."/>
            <person name="Zhang Y."/>
        </authorList>
    </citation>
    <scope>NUCLEOTIDE SEQUENCE [LARGE SCALE GENOMIC DNA]</scope>
    <source>
        <strain evidence="2">cv. Niubang</strain>
    </source>
</reference>
<reference evidence="2" key="1">
    <citation type="journal article" date="2022" name="Mol. Ecol. Resour.">
        <title>The genomes of chicory, endive, great burdock and yacon provide insights into Asteraceae palaeo-polyploidization history and plant inulin production.</title>
        <authorList>
            <person name="Fan W."/>
            <person name="Wang S."/>
            <person name="Wang H."/>
            <person name="Wang A."/>
            <person name="Jiang F."/>
            <person name="Liu H."/>
            <person name="Zhao H."/>
            <person name="Xu D."/>
            <person name="Zhang Y."/>
        </authorList>
    </citation>
    <scope>NUCLEOTIDE SEQUENCE [LARGE SCALE GENOMIC DNA]</scope>
    <source>
        <strain evidence="2">cv. Niubang</strain>
    </source>
</reference>
<gene>
    <name evidence="1" type="ORF">L6452_12183</name>
</gene>
<evidence type="ECO:0000313" key="1">
    <source>
        <dbReference type="EMBL" id="KAI3748820.1"/>
    </source>
</evidence>
<organism evidence="1 2">
    <name type="scientific">Arctium lappa</name>
    <name type="common">Greater burdock</name>
    <name type="synonym">Lappa major</name>
    <dbReference type="NCBI Taxonomy" id="4217"/>
    <lineage>
        <taxon>Eukaryota</taxon>
        <taxon>Viridiplantae</taxon>
        <taxon>Streptophyta</taxon>
        <taxon>Embryophyta</taxon>
        <taxon>Tracheophyta</taxon>
        <taxon>Spermatophyta</taxon>
        <taxon>Magnoliopsida</taxon>
        <taxon>eudicotyledons</taxon>
        <taxon>Gunneridae</taxon>
        <taxon>Pentapetalae</taxon>
        <taxon>asterids</taxon>
        <taxon>campanulids</taxon>
        <taxon>Asterales</taxon>
        <taxon>Asteraceae</taxon>
        <taxon>Carduoideae</taxon>
        <taxon>Cardueae</taxon>
        <taxon>Arctiinae</taxon>
        <taxon>Arctium</taxon>
    </lineage>
</organism>
<name>A0ACB9DQR8_ARCLA</name>
<accession>A0ACB9DQR8</accession>
<proteinExistence type="predicted"/>
<dbReference type="EMBL" id="CM042049">
    <property type="protein sequence ID" value="KAI3748820.1"/>
    <property type="molecule type" value="Genomic_DNA"/>
</dbReference>